<dbReference type="EMBL" id="FOVF01000023">
    <property type="protein sequence ID" value="SFN46199.1"/>
    <property type="molecule type" value="Genomic_DNA"/>
</dbReference>
<evidence type="ECO:0000313" key="2">
    <source>
        <dbReference type="EMBL" id="SFN46199.1"/>
    </source>
</evidence>
<dbReference type="STRING" id="578942.SAMN05216289_12340"/>
<reference evidence="2 3" key="1">
    <citation type="submission" date="2016-10" db="EMBL/GenBank/DDBJ databases">
        <authorList>
            <person name="de Groot N.N."/>
        </authorList>
    </citation>
    <scope>NUCLEOTIDE SEQUENCE [LARGE SCALE GENOMIC DNA]</scope>
    <source>
        <strain evidence="2 3">CGMCC 1.7659</strain>
    </source>
</reference>
<dbReference type="RefSeq" id="WP_175498100.1">
    <property type="nucleotide sequence ID" value="NZ_FOVF01000023.1"/>
</dbReference>
<name>A0A1I4Z8C6_9GAMM</name>
<dbReference type="AlphaFoldDB" id="A0A1I4Z8C6"/>
<evidence type="ECO:0000313" key="3">
    <source>
        <dbReference type="Proteomes" id="UP000198575"/>
    </source>
</evidence>
<sequence length="183" mass="20444">MSADTLYRQILGNEFAALDDPLRRFHSLRGHHRLRGRCTVHGAESLFGRIVCALLRLPRAVSEAPFAFELEASPAREIWTRRFSSRTMRSRLDATADGQLRERLGLATLAFSLAADAGKLSMRLQSIRVLGLPWPRRWFPEVWALERGDGGRFCFDVGARMPGFGALVAYSGYLELDAPGQPA</sequence>
<accession>A0A1I4Z8C6</accession>
<dbReference type="InterPro" id="IPR025311">
    <property type="entry name" value="DUF4166"/>
</dbReference>
<gene>
    <name evidence="2" type="ORF">SAMN05216289_12340</name>
</gene>
<proteinExistence type="predicted"/>
<feature type="domain" description="DUF4166" evidence="1">
    <location>
        <begin position="19"/>
        <end position="174"/>
    </location>
</feature>
<organism evidence="2 3">
    <name type="scientific">Dokdonella immobilis</name>
    <dbReference type="NCBI Taxonomy" id="578942"/>
    <lineage>
        <taxon>Bacteria</taxon>
        <taxon>Pseudomonadati</taxon>
        <taxon>Pseudomonadota</taxon>
        <taxon>Gammaproteobacteria</taxon>
        <taxon>Lysobacterales</taxon>
        <taxon>Rhodanobacteraceae</taxon>
        <taxon>Dokdonella</taxon>
    </lineage>
</organism>
<evidence type="ECO:0000259" key="1">
    <source>
        <dbReference type="Pfam" id="PF13761"/>
    </source>
</evidence>
<keyword evidence="3" id="KW-1185">Reference proteome</keyword>
<dbReference type="Proteomes" id="UP000198575">
    <property type="component" value="Unassembled WGS sequence"/>
</dbReference>
<dbReference type="Pfam" id="PF13761">
    <property type="entry name" value="DUF4166"/>
    <property type="match status" value="1"/>
</dbReference>
<protein>
    <recommendedName>
        <fullName evidence="1">DUF4166 domain-containing protein</fullName>
    </recommendedName>
</protein>